<comment type="caution">
    <text evidence="2">The sequence shown here is derived from an EMBL/GenBank/DDBJ whole genome shotgun (WGS) entry which is preliminary data.</text>
</comment>
<organism evidence="2 3">
    <name type="scientific">Staphylococcus kloosii</name>
    <dbReference type="NCBI Taxonomy" id="29384"/>
    <lineage>
        <taxon>Bacteria</taxon>
        <taxon>Bacillati</taxon>
        <taxon>Bacillota</taxon>
        <taxon>Bacilli</taxon>
        <taxon>Bacillales</taxon>
        <taxon>Staphylococcaceae</taxon>
        <taxon>Staphylococcus</taxon>
    </lineage>
</organism>
<dbReference type="Proteomes" id="UP000706163">
    <property type="component" value="Unassembled WGS sequence"/>
</dbReference>
<proteinExistence type="predicted"/>
<feature type="non-terminal residue" evidence="2">
    <location>
        <position position="1"/>
    </location>
</feature>
<evidence type="ECO:0000313" key="3">
    <source>
        <dbReference type="Proteomes" id="UP000706163"/>
    </source>
</evidence>
<reference evidence="2" key="1">
    <citation type="journal article" date="2021" name="PeerJ">
        <title>Extensive microbial diversity within the chicken gut microbiome revealed by metagenomics and culture.</title>
        <authorList>
            <person name="Gilroy R."/>
            <person name="Ravi A."/>
            <person name="Getino M."/>
            <person name="Pursley I."/>
            <person name="Horton D.L."/>
            <person name="Alikhan N.F."/>
            <person name="Baker D."/>
            <person name="Gharbi K."/>
            <person name="Hall N."/>
            <person name="Watson M."/>
            <person name="Adriaenssens E.M."/>
            <person name="Foster-Nyarko E."/>
            <person name="Jarju S."/>
            <person name="Secka A."/>
            <person name="Antonio M."/>
            <person name="Oren A."/>
            <person name="Chaudhuri R.R."/>
            <person name="La Ragione R."/>
            <person name="Hildebrand F."/>
            <person name="Pallen M.J."/>
        </authorList>
    </citation>
    <scope>NUCLEOTIDE SEQUENCE</scope>
    <source>
        <strain evidence="2">CHK149-3286</strain>
    </source>
</reference>
<sequence length="45" mass="5398">KFQLMVIFIHTTATIMSALIATYISYRQFFNYRDQLIARTMHDVK</sequence>
<keyword evidence="1" id="KW-0812">Transmembrane</keyword>
<gene>
    <name evidence="2" type="ORF">K8V85_06845</name>
</gene>
<keyword evidence="1" id="KW-1133">Transmembrane helix</keyword>
<dbReference type="EMBL" id="DYVT01000075">
    <property type="protein sequence ID" value="HJF68013.1"/>
    <property type="molecule type" value="Genomic_DNA"/>
</dbReference>
<dbReference type="AlphaFoldDB" id="A0A921H125"/>
<feature type="transmembrane region" description="Helical" evidence="1">
    <location>
        <begin position="6"/>
        <end position="26"/>
    </location>
</feature>
<evidence type="ECO:0000313" key="2">
    <source>
        <dbReference type="EMBL" id="HJF68013.1"/>
    </source>
</evidence>
<keyword evidence="1" id="KW-0472">Membrane</keyword>
<protein>
    <submittedName>
        <fullName evidence="2">Uncharacterized protein</fullName>
    </submittedName>
</protein>
<accession>A0A921H125</accession>
<name>A0A921H125_9STAP</name>
<evidence type="ECO:0000256" key="1">
    <source>
        <dbReference type="SAM" id="Phobius"/>
    </source>
</evidence>
<reference evidence="2" key="2">
    <citation type="submission" date="2021-09" db="EMBL/GenBank/DDBJ databases">
        <authorList>
            <person name="Gilroy R."/>
        </authorList>
    </citation>
    <scope>NUCLEOTIDE SEQUENCE</scope>
    <source>
        <strain evidence="2">CHK149-3286</strain>
    </source>
</reference>